<dbReference type="AlphaFoldDB" id="A0A7R8WXI2"/>
<evidence type="ECO:0000256" key="1">
    <source>
        <dbReference type="SAM" id="MobiDB-lite"/>
    </source>
</evidence>
<gene>
    <name evidence="2" type="ORF">CTOB1V02_LOCUS14551</name>
</gene>
<feature type="compositionally biased region" description="Basic residues" evidence="1">
    <location>
        <begin position="56"/>
        <end position="66"/>
    </location>
</feature>
<feature type="compositionally biased region" description="Basic residues" evidence="1">
    <location>
        <begin position="169"/>
        <end position="179"/>
    </location>
</feature>
<protein>
    <submittedName>
        <fullName evidence="2">Uncharacterized protein</fullName>
    </submittedName>
</protein>
<feature type="non-terminal residue" evidence="2">
    <location>
        <position position="1"/>
    </location>
</feature>
<feature type="compositionally biased region" description="Polar residues" evidence="1">
    <location>
        <begin position="68"/>
        <end position="77"/>
    </location>
</feature>
<accession>A0A7R8WXI2</accession>
<evidence type="ECO:0000313" key="2">
    <source>
        <dbReference type="EMBL" id="CAD7236736.1"/>
    </source>
</evidence>
<sequence length="179" mass="19819">SRSDAASGLGSGPEEEDEALEARVRASRARIVKGSANRKSRSSSSDQNEEVTQPRRSGKSSKKKKSSVPSLAAQSTGRVEKKRKKRTFQRVVLKSDSSSEEEMEPIAEDKSPDPHPVMASSESEYESAVEEIPVKPPKGRDKTKKRLTQKSSPRIDSESESEKDEAHSKEKRTRKPRGK</sequence>
<reference evidence="2" key="1">
    <citation type="submission" date="2020-11" db="EMBL/GenBank/DDBJ databases">
        <authorList>
            <person name="Tran Van P."/>
        </authorList>
    </citation>
    <scope>NUCLEOTIDE SEQUENCE</scope>
</reference>
<feature type="compositionally biased region" description="Basic residues" evidence="1">
    <location>
        <begin position="25"/>
        <end position="41"/>
    </location>
</feature>
<feature type="non-terminal residue" evidence="2">
    <location>
        <position position="179"/>
    </location>
</feature>
<proteinExistence type="predicted"/>
<dbReference type="EMBL" id="OB681486">
    <property type="protein sequence ID" value="CAD7236736.1"/>
    <property type="molecule type" value="Genomic_DNA"/>
</dbReference>
<feature type="region of interest" description="Disordered" evidence="1">
    <location>
        <begin position="1"/>
        <end position="179"/>
    </location>
</feature>
<name>A0A7R8WXI2_9CRUS</name>
<organism evidence="2">
    <name type="scientific">Cyprideis torosa</name>
    <dbReference type="NCBI Taxonomy" id="163714"/>
    <lineage>
        <taxon>Eukaryota</taxon>
        <taxon>Metazoa</taxon>
        <taxon>Ecdysozoa</taxon>
        <taxon>Arthropoda</taxon>
        <taxon>Crustacea</taxon>
        <taxon>Oligostraca</taxon>
        <taxon>Ostracoda</taxon>
        <taxon>Podocopa</taxon>
        <taxon>Podocopida</taxon>
        <taxon>Cytherocopina</taxon>
        <taxon>Cytheroidea</taxon>
        <taxon>Cytherideidae</taxon>
        <taxon>Cyprideis</taxon>
    </lineage>
</organism>